<dbReference type="HOGENOM" id="CLU_048041_0_0_1"/>
<keyword evidence="8 13" id="KW-0326">Glycosidase</keyword>
<keyword evidence="7" id="KW-0325">Glycoprotein</keyword>
<evidence type="ECO:0000256" key="12">
    <source>
        <dbReference type="PIRSR" id="PIRSR608264-1"/>
    </source>
</evidence>
<proteinExistence type="inferred from homology"/>
<keyword evidence="5 13" id="KW-0378">Hydrolase</keyword>
<evidence type="ECO:0000256" key="2">
    <source>
        <dbReference type="ARBA" id="ARBA00022523"/>
    </source>
</evidence>
<gene>
    <name evidence="15" type="ORF">TCM_014650</name>
</gene>
<dbReference type="InterPro" id="IPR000757">
    <property type="entry name" value="Beta-glucanase-like"/>
</dbReference>
<dbReference type="AlphaFoldDB" id="A0A061FZZ5"/>
<comment type="function">
    <text evidence="13">Catalyzes xyloglucan endohydrolysis (XEH) and/or endotransglycosylation (XET). Cleaves and religates xyloglucan polymers, an essential constituent of the primary cell wall, and thereby participates in cell wall construction of growing tissues.</text>
</comment>
<protein>
    <recommendedName>
        <fullName evidence="13">Xyloglucan endotransglucosylase/hydrolase</fullName>
        <ecNumber evidence="13">2.4.1.207</ecNumber>
    </recommendedName>
</protein>
<dbReference type="InterPro" id="IPR013320">
    <property type="entry name" value="ConA-like_dom_sf"/>
</dbReference>
<dbReference type="InterPro" id="IPR044791">
    <property type="entry name" value="Beta-glucanase/XTH"/>
</dbReference>
<dbReference type="PRINTS" id="PR00737">
    <property type="entry name" value="GLHYDRLASE16"/>
</dbReference>
<evidence type="ECO:0000256" key="4">
    <source>
        <dbReference type="ARBA" id="ARBA00022679"/>
    </source>
</evidence>
<name>A0A061FZZ5_THECC</name>
<keyword evidence="1 13" id="KW-0134">Cell wall</keyword>
<keyword evidence="9 13" id="KW-0961">Cell wall biogenesis/degradation</keyword>
<dbReference type="GO" id="GO:0071555">
    <property type="term" value="P:cell wall organization"/>
    <property type="evidence" value="ECO:0007669"/>
    <property type="project" value="UniProtKB-KW"/>
</dbReference>
<comment type="PTM">
    <text evidence="13">Contains at least one intrachain disulfide bond essential for its enzymatic activity.</text>
</comment>
<evidence type="ECO:0000256" key="1">
    <source>
        <dbReference type="ARBA" id="ARBA00022512"/>
    </source>
</evidence>
<evidence type="ECO:0000313" key="15">
    <source>
        <dbReference type="EMBL" id="EOY22492.1"/>
    </source>
</evidence>
<dbReference type="PANTHER" id="PTHR31062">
    <property type="entry name" value="XYLOGLUCAN ENDOTRANSGLUCOSYLASE/HYDROLASE PROTEIN 8-RELATED"/>
    <property type="match status" value="1"/>
</dbReference>
<dbReference type="InterPro" id="IPR016455">
    <property type="entry name" value="XTH"/>
</dbReference>
<evidence type="ECO:0000256" key="8">
    <source>
        <dbReference type="ARBA" id="ARBA00023295"/>
    </source>
</evidence>
<dbReference type="GO" id="GO:0048046">
    <property type="term" value="C:apoplast"/>
    <property type="evidence" value="ECO:0007669"/>
    <property type="project" value="UniProtKB-SubCell"/>
</dbReference>
<evidence type="ECO:0000313" key="16">
    <source>
        <dbReference type="Proteomes" id="UP000026915"/>
    </source>
</evidence>
<dbReference type="SMR" id="A0A061FZZ5"/>
<dbReference type="Pfam" id="PF00722">
    <property type="entry name" value="Glyco_hydro_16"/>
    <property type="match status" value="1"/>
</dbReference>
<evidence type="ECO:0000256" key="11">
    <source>
        <dbReference type="PIRSR" id="PIRSR005604-2"/>
    </source>
</evidence>
<evidence type="ECO:0000256" key="7">
    <source>
        <dbReference type="ARBA" id="ARBA00023180"/>
    </source>
</evidence>
<dbReference type="OMA" id="DEYSITW"/>
<sequence length="283" mass="33275">MESWILGLFVFLFLASAKTSKARNSASFYSNYYVTWGFDHALIINNETEIQLTLDQTSGSGFETKWRYGSGFFHIRMKIPDKNSTGVLTAFYLTSRSSDHDELDFELLGNDTAPYTLQTNVFANGQGGREQRIHFWFDPTKDFHSYKILWNHYQIVFYVDNVPIRVFKNNRKVGVNYPNQPMQIEGSVWNAEGWASGGKRTDWNQAPFKAYLQEFNADGCVLHDYAVEKCYSSHFWWNREEFWKLKPRDQKANDHVRTKYMYYDYCSDKTRYSKPPPECKSNQ</sequence>
<reference evidence="15 16" key="1">
    <citation type="journal article" date="2013" name="Genome Biol.">
        <title>The genome sequence of the most widely cultivated cacao type and its use to identify candidate genes regulating pod color.</title>
        <authorList>
            <person name="Motamayor J.C."/>
            <person name="Mockaitis K."/>
            <person name="Schmutz J."/>
            <person name="Haiminen N."/>
            <person name="Iii D.L."/>
            <person name="Cornejo O."/>
            <person name="Findley S.D."/>
            <person name="Zheng P."/>
            <person name="Utro F."/>
            <person name="Royaert S."/>
            <person name="Saski C."/>
            <person name="Jenkins J."/>
            <person name="Podicheti R."/>
            <person name="Zhao M."/>
            <person name="Scheffler B.E."/>
            <person name="Stack J.C."/>
            <person name="Feltus F.A."/>
            <person name="Mustiga G.M."/>
            <person name="Amores F."/>
            <person name="Phillips W."/>
            <person name="Marelli J.P."/>
            <person name="May G.D."/>
            <person name="Shapiro H."/>
            <person name="Ma J."/>
            <person name="Bustamante C.D."/>
            <person name="Schnell R.J."/>
            <person name="Main D."/>
            <person name="Gilbert D."/>
            <person name="Parida L."/>
            <person name="Kuhn D.N."/>
        </authorList>
    </citation>
    <scope>NUCLEOTIDE SEQUENCE [LARGE SCALE GENOMIC DNA]</scope>
    <source>
        <strain evidence="16">cv. Matina 1-6</strain>
    </source>
</reference>
<evidence type="ECO:0000256" key="10">
    <source>
        <dbReference type="PIRSR" id="PIRSR005604-1"/>
    </source>
</evidence>
<dbReference type="Pfam" id="PF06955">
    <property type="entry name" value="XET_C"/>
    <property type="match status" value="1"/>
</dbReference>
<comment type="subcellular location">
    <subcellularLocation>
        <location evidence="13">Secreted</location>
        <location evidence="13">Cell wall</location>
    </subcellularLocation>
    <subcellularLocation>
        <location evidence="13">Secreted</location>
        <location evidence="13">Extracellular space</location>
        <location evidence="13">Apoplast</location>
    </subcellularLocation>
</comment>
<feature type="glycosylation site" description="N-linked (GlcNAc...) asparagine" evidence="11">
    <location>
        <position position="110"/>
    </location>
</feature>
<dbReference type="InterPro" id="IPR008264">
    <property type="entry name" value="Beta_glucanase"/>
</dbReference>
<dbReference type="GO" id="GO:0016762">
    <property type="term" value="F:xyloglucan:xyloglucosyl transferase activity"/>
    <property type="evidence" value="ECO:0007669"/>
    <property type="project" value="UniProtKB-EC"/>
</dbReference>
<keyword evidence="16" id="KW-1185">Reference proteome</keyword>
<keyword evidence="3 13" id="KW-0964">Secreted</keyword>
<dbReference type="CDD" id="cd02176">
    <property type="entry name" value="GH16_XET"/>
    <property type="match status" value="1"/>
</dbReference>
<dbReference type="InterPro" id="IPR010713">
    <property type="entry name" value="XET_C"/>
</dbReference>
<dbReference type="GO" id="GO:0042546">
    <property type="term" value="P:cell wall biogenesis"/>
    <property type="evidence" value="ECO:0007669"/>
    <property type="project" value="InterPro"/>
</dbReference>
<dbReference type="EC" id="2.4.1.207" evidence="13"/>
<evidence type="ECO:0000256" key="9">
    <source>
        <dbReference type="ARBA" id="ARBA00023316"/>
    </source>
</evidence>
<evidence type="ECO:0000256" key="6">
    <source>
        <dbReference type="ARBA" id="ARBA00023157"/>
    </source>
</evidence>
<dbReference type="eggNOG" id="KOG0017">
    <property type="taxonomic scope" value="Eukaryota"/>
</dbReference>
<keyword evidence="13" id="KW-0732">Signal</keyword>
<feature type="active site" description="Nucleophile" evidence="10">
    <location>
        <position position="106"/>
    </location>
</feature>
<evidence type="ECO:0000256" key="3">
    <source>
        <dbReference type="ARBA" id="ARBA00022525"/>
    </source>
</evidence>
<dbReference type="STRING" id="3641.A0A061FZZ5"/>
<evidence type="ECO:0000259" key="14">
    <source>
        <dbReference type="PROSITE" id="PS51762"/>
    </source>
</evidence>
<dbReference type="PIRSF" id="PIRSF005604">
    <property type="entry name" value="XET"/>
    <property type="match status" value="1"/>
</dbReference>
<dbReference type="PROSITE" id="PS51762">
    <property type="entry name" value="GH16_2"/>
    <property type="match status" value="1"/>
</dbReference>
<dbReference type="Proteomes" id="UP000026915">
    <property type="component" value="Chromosome 3"/>
</dbReference>
<evidence type="ECO:0000256" key="5">
    <source>
        <dbReference type="ARBA" id="ARBA00022801"/>
    </source>
</evidence>
<dbReference type="GO" id="GO:0010411">
    <property type="term" value="P:xyloglucan metabolic process"/>
    <property type="evidence" value="ECO:0007669"/>
    <property type="project" value="InterPro"/>
</dbReference>
<evidence type="ECO:0000256" key="13">
    <source>
        <dbReference type="RuleBase" id="RU361120"/>
    </source>
</evidence>
<feature type="chain" id="PRO_5005102939" description="Xyloglucan endotransglucosylase/hydrolase" evidence="13">
    <location>
        <begin position="23"/>
        <end position="283"/>
    </location>
</feature>
<comment type="similarity">
    <text evidence="13">Belongs to the glycosyl hydrolase 16 family.</text>
</comment>
<keyword evidence="4 13" id="KW-0808">Transferase</keyword>
<dbReference type="InterPro" id="IPR008263">
    <property type="entry name" value="GH16_AS"/>
</dbReference>
<dbReference type="Gramene" id="EOY22492">
    <property type="protein sequence ID" value="EOY22492"/>
    <property type="gene ID" value="TCM_014650"/>
</dbReference>
<feature type="signal peptide" evidence="13">
    <location>
        <begin position="1"/>
        <end position="22"/>
    </location>
</feature>
<keyword evidence="6" id="KW-1015">Disulfide bond</keyword>
<dbReference type="SUPFAM" id="SSF49899">
    <property type="entry name" value="Concanavalin A-like lectins/glucanases"/>
    <property type="match status" value="1"/>
</dbReference>
<feature type="active site" description="Nucleophile" evidence="10">
    <location>
        <position position="102"/>
    </location>
</feature>
<dbReference type="EMBL" id="CM001881">
    <property type="protein sequence ID" value="EOY22492.1"/>
    <property type="molecule type" value="Genomic_DNA"/>
</dbReference>
<keyword evidence="2 13" id="KW-0052">Apoplast</keyword>
<dbReference type="Gene3D" id="2.60.120.200">
    <property type="match status" value="1"/>
</dbReference>
<feature type="active site" description="Proton donor" evidence="12">
    <location>
        <position position="106"/>
    </location>
</feature>
<organism evidence="15 16">
    <name type="scientific">Theobroma cacao</name>
    <name type="common">Cacao</name>
    <name type="synonym">Cocoa</name>
    <dbReference type="NCBI Taxonomy" id="3641"/>
    <lineage>
        <taxon>Eukaryota</taxon>
        <taxon>Viridiplantae</taxon>
        <taxon>Streptophyta</taxon>
        <taxon>Embryophyta</taxon>
        <taxon>Tracheophyta</taxon>
        <taxon>Spermatophyta</taxon>
        <taxon>Magnoliopsida</taxon>
        <taxon>eudicotyledons</taxon>
        <taxon>Gunneridae</taxon>
        <taxon>Pentapetalae</taxon>
        <taxon>rosids</taxon>
        <taxon>malvids</taxon>
        <taxon>Malvales</taxon>
        <taxon>Malvaceae</taxon>
        <taxon>Byttnerioideae</taxon>
        <taxon>Theobroma</taxon>
    </lineage>
</organism>
<feature type="domain" description="GH16" evidence="14">
    <location>
        <begin position="22"/>
        <end position="221"/>
    </location>
</feature>
<accession>A0A061FZZ5</accession>
<dbReference type="InParanoid" id="A0A061FZZ5"/>
<dbReference type="GO" id="GO:0004553">
    <property type="term" value="F:hydrolase activity, hydrolyzing O-glycosyl compounds"/>
    <property type="evidence" value="ECO:0007669"/>
    <property type="project" value="InterPro"/>
</dbReference>
<dbReference type="PROSITE" id="PS01034">
    <property type="entry name" value="GH16_1"/>
    <property type="match status" value="1"/>
</dbReference>